<protein>
    <submittedName>
        <fullName evidence="1">Uncharacterized protein</fullName>
    </submittedName>
</protein>
<reference evidence="1 2" key="1">
    <citation type="journal article" date="2015" name="Nat. Commun.">
        <title>Outbred genome sequencing and CRISPR/Cas9 gene editing in butterflies.</title>
        <authorList>
            <person name="Li X."/>
            <person name="Fan D."/>
            <person name="Zhang W."/>
            <person name="Liu G."/>
            <person name="Zhang L."/>
            <person name="Zhao L."/>
            <person name="Fang X."/>
            <person name="Chen L."/>
            <person name="Dong Y."/>
            <person name="Chen Y."/>
            <person name="Ding Y."/>
            <person name="Zhao R."/>
            <person name="Feng M."/>
            <person name="Zhu Y."/>
            <person name="Feng Y."/>
            <person name="Jiang X."/>
            <person name="Zhu D."/>
            <person name="Xiang H."/>
            <person name="Feng X."/>
            <person name="Li S."/>
            <person name="Wang J."/>
            <person name="Zhang G."/>
            <person name="Kronforst M.R."/>
            <person name="Wang W."/>
        </authorList>
    </citation>
    <scope>NUCLEOTIDE SEQUENCE [LARGE SCALE GENOMIC DNA]</scope>
    <source>
        <strain evidence="1">Ya'a_city_454_Pm</strain>
        <tissue evidence="1">Whole body</tissue>
    </source>
</reference>
<dbReference type="AlphaFoldDB" id="A0A194QV95"/>
<organism evidence="1 2">
    <name type="scientific">Papilio machaon</name>
    <name type="common">Old World swallowtail butterfly</name>
    <dbReference type="NCBI Taxonomy" id="76193"/>
    <lineage>
        <taxon>Eukaryota</taxon>
        <taxon>Metazoa</taxon>
        <taxon>Ecdysozoa</taxon>
        <taxon>Arthropoda</taxon>
        <taxon>Hexapoda</taxon>
        <taxon>Insecta</taxon>
        <taxon>Pterygota</taxon>
        <taxon>Neoptera</taxon>
        <taxon>Endopterygota</taxon>
        <taxon>Lepidoptera</taxon>
        <taxon>Glossata</taxon>
        <taxon>Ditrysia</taxon>
        <taxon>Papilionoidea</taxon>
        <taxon>Papilionidae</taxon>
        <taxon>Papilioninae</taxon>
        <taxon>Papilio</taxon>
    </lineage>
</organism>
<dbReference type="Proteomes" id="UP000053240">
    <property type="component" value="Unassembled WGS sequence"/>
</dbReference>
<name>A0A194QV95_PAPMA</name>
<keyword evidence="2" id="KW-1185">Reference proteome</keyword>
<gene>
    <name evidence="1" type="ORF">RR48_08489</name>
</gene>
<evidence type="ECO:0000313" key="1">
    <source>
        <dbReference type="EMBL" id="KPJ07476.1"/>
    </source>
</evidence>
<dbReference type="EMBL" id="KQ461185">
    <property type="protein sequence ID" value="KPJ07476.1"/>
    <property type="molecule type" value="Genomic_DNA"/>
</dbReference>
<evidence type="ECO:0000313" key="2">
    <source>
        <dbReference type="Proteomes" id="UP000053240"/>
    </source>
</evidence>
<dbReference type="InParanoid" id="A0A194QV95"/>
<accession>A0A194QV95</accession>
<proteinExistence type="predicted"/>
<sequence>MIGRLVVARSIRQASIAANKCIVHATLMHRTRPAAAAGVDTMHNAAIEESSSQSAALSVLLFKVYLSYRSPRNFWNSKEGAVKIDHG</sequence>